<evidence type="ECO:0000313" key="6">
    <source>
        <dbReference type="Proteomes" id="UP001597295"/>
    </source>
</evidence>
<dbReference type="PROSITE" id="PS00683">
    <property type="entry name" value="RHODANESE_2"/>
    <property type="match status" value="1"/>
</dbReference>
<protein>
    <recommendedName>
        <fullName evidence="3">Sulfurtransferase</fullName>
    </recommendedName>
</protein>
<dbReference type="SMART" id="SM00450">
    <property type="entry name" value="RHOD"/>
    <property type="match status" value="2"/>
</dbReference>
<dbReference type="Pfam" id="PF00581">
    <property type="entry name" value="Rhodanese"/>
    <property type="match status" value="2"/>
</dbReference>
<evidence type="ECO:0000313" key="5">
    <source>
        <dbReference type="EMBL" id="MFD2263069.1"/>
    </source>
</evidence>
<dbReference type="PANTHER" id="PTHR11364">
    <property type="entry name" value="THIOSULFATE SULFERTANSFERASE"/>
    <property type="match status" value="1"/>
</dbReference>
<name>A0ABW5DT95_9PROT</name>
<organism evidence="5 6">
    <name type="scientific">Lacibacterium aquatile</name>
    <dbReference type="NCBI Taxonomy" id="1168082"/>
    <lineage>
        <taxon>Bacteria</taxon>
        <taxon>Pseudomonadati</taxon>
        <taxon>Pseudomonadota</taxon>
        <taxon>Alphaproteobacteria</taxon>
        <taxon>Rhodospirillales</taxon>
        <taxon>Rhodospirillaceae</taxon>
    </lineage>
</organism>
<dbReference type="RefSeq" id="WP_379876041.1">
    <property type="nucleotide sequence ID" value="NZ_JBHUIP010000009.1"/>
</dbReference>
<dbReference type="PANTHER" id="PTHR11364:SF27">
    <property type="entry name" value="SULFURTRANSFERASE"/>
    <property type="match status" value="1"/>
</dbReference>
<dbReference type="SUPFAM" id="SSF52821">
    <property type="entry name" value="Rhodanese/Cell cycle control phosphatase"/>
    <property type="match status" value="2"/>
</dbReference>
<evidence type="ECO:0000256" key="2">
    <source>
        <dbReference type="ARBA" id="ARBA00022737"/>
    </source>
</evidence>
<evidence type="ECO:0000256" key="3">
    <source>
        <dbReference type="RuleBase" id="RU000507"/>
    </source>
</evidence>
<dbReference type="InterPro" id="IPR001763">
    <property type="entry name" value="Rhodanese-like_dom"/>
</dbReference>
<dbReference type="CDD" id="cd01448">
    <property type="entry name" value="TST_Repeat_1"/>
    <property type="match status" value="1"/>
</dbReference>
<comment type="caution">
    <text evidence="5">The sequence shown here is derived from an EMBL/GenBank/DDBJ whole genome shotgun (WGS) entry which is preliminary data.</text>
</comment>
<keyword evidence="1 3" id="KW-0808">Transferase</keyword>
<dbReference type="InterPro" id="IPR036873">
    <property type="entry name" value="Rhodanese-like_dom_sf"/>
</dbReference>
<accession>A0ABW5DT95</accession>
<dbReference type="PROSITE" id="PS50206">
    <property type="entry name" value="RHODANESE_3"/>
    <property type="match status" value="2"/>
</dbReference>
<evidence type="ECO:0000256" key="1">
    <source>
        <dbReference type="ARBA" id="ARBA00022679"/>
    </source>
</evidence>
<reference evidence="6" key="1">
    <citation type="journal article" date="2019" name="Int. J. Syst. Evol. Microbiol.">
        <title>The Global Catalogue of Microorganisms (GCM) 10K type strain sequencing project: providing services to taxonomists for standard genome sequencing and annotation.</title>
        <authorList>
            <consortium name="The Broad Institute Genomics Platform"/>
            <consortium name="The Broad Institute Genome Sequencing Center for Infectious Disease"/>
            <person name="Wu L."/>
            <person name="Ma J."/>
        </authorList>
    </citation>
    <scope>NUCLEOTIDE SEQUENCE [LARGE SCALE GENOMIC DNA]</scope>
    <source>
        <strain evidence="6">CGMCC 1.19062</strain>
    </source>
</reference>
<gene>
    <name evidence="5" type="primary">sseA</name>
    <name evidence="5" type="ORF">ACFSM5_09245</name>
</gene>
<dbReference type="NCBIfam" id="NF008557">
    <property type="entry name" value="PRK11493.1"/>
    <property type="match status" value="1"/>
</dbReference>
<dbReference type="InterPro" id="IPR045078">
    <property type="entry name" value="TST/MPST-like"/>
</dbReference>
<dbReference type="Proteomes" id="UP001597295">
    <property type="component" value="Unassembled WGS sequence"/>
</dbReference>
<dbReference type="GO" id="GO:0016784">
    <property type="term" value="F:3-mercaptopyruvate sulfurtransferase activity"/>
    <property type="evidence" value="ECO:0007669"/>
    <property type="project" value="UniProtKB-EC"/>
</dbReference>
<evidence type="ECO:0000259" key="4">
    <source>
        <dbReference type="PROSITE" id="PS50206"/>
    </source>
</evidence>
<keyword evidence="6" id="KW-1185">Reference proteome</keyword>
<keyword evidence="2" id="KW-0677">Repeat</keyword>
<dbReference type="PROSITE" id="PS00380">
    <property type="entry name" value="RHODANESE_1"/>
    <property type="match status" value="1"/>
</dbReference>
<proteinExistence type="predicted"/>
<feature type="domain" description="Rhodanese" evidence="4">
    <location>
        <begin position="168"/>
        <end position="283"/>
    </location>
</feature>
<dbReference type="EMBL" id="JBHUIP010000009">
    <property type="protein sequence ID" value="MFD2263069.1"/>
    <property type="molecule type" value="Genomic_DNA"/>
</dbReference>
<dbReference type="InterPro" id="IPR001307">
    <property type="entry name" value="Thiosulphate_STrfase_CS"/>
</dbReference>
<dbReference type="CDD" id="cd01449">
    <property type="entry name" value="TST_Repeat_2"/>
    <property type="match status" value="1"/>
</dbReference>
<feature type="domain" description="Rhodanese" evidence="4">
    <location>
        <begin position="21"/>
        <end position="138"/>
    </location>
</feature>
<sequence>MGANGGRSALVSTQWLADNLDDPKLRILDATYFLPGIERDADAEFQDRHIPGAQRFDVDFYRDESSDLPHMLPEPESFAAWMTEIGIGSDCFVVCYDTHGLLSAARPWWMFRVFGHDKVAVLDGGLPKWLAEGRPIESGEARNFHGVFQSRFRPELLADTDMVAEALEHPAMQVVDARSAERFAGTAPEPRAGLRSGHMPGARSLPTGTMINPPHGTLKSVEDFGKVLEAQGIDPKRKIIASCGSGVTACIAALAFYEMGKSDVAVYDGSWSEWGALSHLPVATGAA</sequence>
<dbReference type="Gene3D" id="3.40.250.10">
    <property type="entry name" value="Rhodanese-like domain"/>
    <property type="match status" value="2"/>
</dbReference>